<reference evidence="2 3" key="1">
    <citation type="submission" date="2018-10" db="EMBL/GenBank/DDBJ databases">
        <title>Genomic Encyclopedia of Type Strains, Phase IV (KMG-IV): sequencing the most valuable type-strain genomes for metagenomic binning, comparative biology and taxonomic classification.</title>
        <authorList>
            <person name="Goeker M."/>
        </authorList>
    </citation>
    <scope>NUCLEOTIDE SEQUENCE [LARGE SCALE GENOMIC DNA]</scope>
    <source>
        <strain evidence="2 3">DSM 20549</strain>
    </source>
</reference>
<dbReference type="EMBL" id="RCCP01000007">
    <property type="protein sequence ID" value="RLJ81654.1"/>
    <property type="molecule type" value="Genomic_DNA"/>
</dbReference>
<accession>A0A497YC86</accession>
<keyword evidence="3" id="KW-1185">Reference proteome</keyword>
<organism evidence="2 3">
    <name type="scientific">Planococcus citreus</name>
    <dbReference type="NCBI Taxonomy" id="1373"/>
    <lineage>
        <taxon>Bacteria</taxon>
        <taxon>Bacillati</taxon>
        <taxon>Bacillota</taxon>
        <taxon>Bacilli</taxon>
        <taxon>Bacillales</taxon>
        <taxon>Caryophanaceae</taxon>
        <taxon>Planococcus</taxon>
    </lineage>
</organism>
<evidence type="ECO:0000313" key="3">
    <source>
        <dbReference type="Proteomes" id="UP000280791"/>
    </source>
</evidence>
<proteinExistence type="predicted"/>
<comment type="caution">
    <text evidence="2">The sequence shown here is derived from an EMBL/GenBank/DDBJ whole genome shotgun (WGS) entry which is preliminary data.</text>
</comment>
<evidence type="ECO:0000313" key="2">
    <source>
        <dbReference type="EMBL" id="RLJ81654.1"/>
    </source>
</evidence>
<keyword evidence="1" id="KW-1133">Transmembrane helix</keyword>
<name>A0A497YC86_9BACL</name>
<feature type="transmembrane region" description="Helical" evidence="1">
    <location>
        <begin position="20"/>
        <end position="43"/>
    </location>
</feature>
<dbReference type="AlphaFoldDB" id="A0A497YC86"/>
<dbReference type="Proteomes" id="UP000280791">
    <property type="component" value="Unassembled WGS sequence"/>
</dbReference>
<keyword evidence="1" id="KW-0472">Membrane</keyword>
<evidence type="ECO:0000256" key="1">
    <source>
        <dbReference type="SAM" id="Phobius"/>
    </source>
</evidence>
<protein>
    <submittedName>
        <fullName evidence="2">Uncharacterized protein</fullName>
    </submittedName>
</protein>
<gene>
    <name evidence="2" type="ORF">DFR62_3265</name>
</gene>
<keyword evidence="1" id="KW-0812">Transmembrane</keyword>
<sequence length="70" mass="8315">MCCIRKKNKSNFQKIDQRTVLVFFLYAKSFICGWMGTECWLIFCYNGKMKTKVQLGEYLWTFKHGGMSLN</sequence>